<dbReference type="AlphaFoldDB" id="A0AAV9AZM8"/>
<comment type="caution">
    <text evidence="3">The sequence shown here is derived from an EMBL/GenBank/DDBJ whole genome shotgun (WGS) entry which is preliminary data.</text>
</comment>
<name>A0AAV9AZM8_ACOGR</name>
<evidence type="ECO:0000256" key="2">
    <source>
        <dbReference type="SAM" id="MobiDB-lite"/>
    </source>
</evidence>
<feature type="coiled-coil region" evidence="1">
    <location>
        <begin position="260"/>
        <end position="291"/>
    </location>
</feature>
<dbReference type="Proteomes" id="UP001179952">
    <property type="component" value="Unassembled WGS sequence"/>
</dbReference>
<dbReference type="PANTHER" id="PTHR33476">
    <property type="entry name" value="EMB|CAB62613.1"/>
    <property type="match status" value="1"/>
</dbReference>
<evidence type="ECO:0000313" key="4">
    <source>
        <dbReference type="Proteomes" id="UP001179952"/>
    </source>
</evidence>
<proteinExistence type="predicted"/>
<evidence type="ECO:0000256" key="1">
    <source>
        <dbReference type="SAM" id="Coils"/>
    </source>
</evidence>
<evidence type="ECO:0000313" key="3">
    <source>
        <dbReference type="EMBL" id="KAK1269697.1"/>
    </source>
</evidence>
<feature type="coiled-coil region" evidence="1">
    <location>
        <begin position="346"/>
        <end position="373"/>
    </location>
</feature>
<accession>A0AAV9AZM8</accession>
<keyword evidence="4" id="KW-1185">Reference proteome</keyword>
<protein>
    <recommendedName>
        <fullName evidence="5">Protein POLAR LOCALIZATION DURING ASYMMETRIC DIVISION AND REDISTRIBUTION-like</fullName>
    </recommendedName>
</protein>
<feature type="region of interest" description="Disordered" evidence="2">
    <location>
        <begin position="304"/>
        <end position="329"/>
    </location>
</feature>
<feature type="coiled-coil region" evidence="1">
    <location>
        <begin position="186"/>
        <end position="213"/>
    </location>
</feature>
<evidence type="ECO:0008006" key="5">
    <source>
        <dbReference type="Google" id="ProtNLM"/>
    </source>
</evidence>
<sequence>MCGEIKAVVFERKRNECDMRILDFLKENDVEMPKKSGRVYRIGGGFGSASLPSSPRLVLSWLFSSLKPKKERLDTERQDVLVTRALPDTKNVGLDTVLVDRQAMIVGCDQAEVGGEAAGGDVPHNLSLLPLEEHNGREIISNEDGSSNHPSSSESIVSLAKNGDVSSNLPIGAGLVFLIAKGITEFNKMLELRNEMEVLLKEIKEEVRRKTDNSPNADSNLACSASSLNGYKRERDHPPVQNLIDITDPVRHSNCEASLMRVKSLRMVQLEEELEAELERLQINLDLRIDSELPENRMEIAVENTAPDQSMTASFEEEEDPHAPDSRDTTGVCPHELERRLHELLEAQQRERISELESALQSTENRLHEKEMEISWWRDTARVFSKDKQKLPCLSADSRDD</sequence>
<dbReference type="PANTHER" id="PTHR33476:SF22">
    <property type="entry name" value="PROTEIN POLAR LOCALIZATION DURING ASYMMETRIC DIVISION AND REDISTRIBUTION"/>
    <property type="match status" value="1"/>
</dbReference>
<gene>
    <name evidence="3" type="ORF">QJS04_geneDACA013705</name>
</gene>
<reference evidence="3" key="2">
    <citation type="submission" date="2023-06" db="EMBL/GenBank/DDBJ databases">
        <authorList>
            <person name="Ma L."/>
            <person name="Liu K.-W."/>
            <person name="Li Z."/>
            <person name="Hsiao Y.-Y."/>
            <person name="Qi Y."/>
            <person name="Fu T."/>
            <person name="Tang G."/>
            <person name="Zhang D."/>
            <person name="Sun W.-H."/>
            <person name="Liu D.-K."/>
            <person name="Li Y."/>
            <person name="Chen G.-Z."/>
            <person name="Liu X.-D."/>
            <person name="Liao X.-Y."/>
            <person name="Jiang Y.-T."/>
            <person name="Yu X."/>
            <person name="Hao Y."/>
            <person name="Huang J."/>
            <person name="Zhao X.-W."/>
            <person name="Ke S."/>
            <person name="Chen Y.-Y."/>
            <person name="Wu W.-L."/>
            <person name="Hsu J.-L."/>
            <person name="Lin Y.-F."/>
            <person name="Huang M.-D."/>
            <person name="Li C.-Y."/>
            <person name="Huang L."/>
            <person name="Wang Z.-W."/>
            <person name="Zhao X."/>
            <person name="Zhong W.-Y."/>
            <person name="Peng D.-H."/>
            <person name="Ahmad S."/>
            <person name="Lan S."/>
            <person name="Zhang J.-S."/>
            <person name="Tsai W.-C."/>
            <person name="Van De Peer Y."/>
            <person name="Liu Z.-J."/>
        </authorList>
    </citation>
    <scope>NUCLEOTIDE SEQUENCE</scope>
    <source>
        <strain evidence="3">SCP</strain>
        <tissue evidence="3">Leaves</tissue>
    </source>
</reference>
<keyword evidence="1" id="KW-0175">Coiled coil</keyword>
<dbReference type="InterPro" id="IPR040348">
    <property type="entry name" value="POLAR-like"/>
</dbReference>
<dbReference type="GO" id="GO:0008356">
    <property type="term" value="P:asymmetric cell division"/>
    <property type="evidence" value="ECO:0007669"/>
    <property type="project" value="InterPro"/>
</dbReference>
<organism evidence="3 4">
    <name type="scientific">Acorus gramineus</name>
    <name type="common">Dwarf sweet flag</name>
    <dbReference type="NCBI Taxonomy" id="55184"/>
    <lineage>
        <taxon>Eukaryota</taxon>
        <taxon>Viridiplantae</taxon>
        <taxon>Streptophyta</taxon>
        <taxon>Embryophyta</taxon>
        <taxon>Tracheophyta</taxon>
        <taxon>Spermatophyta</taxon>
        <taxon>Magnoliopsida</taxon>
        <taxon>Liliopsida</taxon>
        <taxon>Acoraceae</taxon>
        <taxon>Acorus</taxon>
    </lineage>
</organism>
<dbReference type="EMBL" id="JAUJYN010000006">
    <property type="protein sequence ID" value="KAK1269697.1"/>
    <property type="molecule type" value="Genomic_DNA"/>
</dbReference>
<reference evidence="3" key="1">
    <citation type="journal article" date="2023" name="Nat. Commun.">
        <title>Diploid and tetraploid genomes of Acorus and the evolution of monocots.</title>
        <authorList>
            <person name="Ma L."/>
            <person name="Liu K.W."/>
            <person name="Li Z."/>
            <person name="Hsiao Y.Y."/>
            <person name="Qi Y."/>
            <person name="Fu T."/>
            <person name="Tang G.D."/>
            <person name="Zhang D."/>
            <person name="Sun W.H."/>
            <person name="Liu D.K."/>
            <person name="Li Y."/>
            <person name="Chen G.Z."/>
            <person name="Liu X.D."/>
            <person name="Liao X.Y."/>
            <person name="Jiang Y.T."/>
            <person name="Yu X."/>
            <person name="Hao Y."/>
            <person name="Huang J."/>
            <person name="Zhao X.W."/>
            <person name="Ke S."/>
            <person name="Chen Y.Y."/>
            <person name="Wu W.L."/>
            <person name="Hsu J.L."/>
            <person name="Lin Y.F."/>
            <person name="Huang M.D."/>
            <person name="Li C.Y."/>
            <person name="Huang L."/>
            <person name="Wang Z.W."/>
            <person name="Zhao X."/>
            <person name="Zhong W.Y."/>
            <person name="Peng D.H."/>
            <person name="Ahmad S."/>
            <person name="Lan S."/>
            <person name="Zhang J.S."/>
            <person name="Tsai W.C."/>
            <person name="Van de Peer Y."/>
            <person name="Liu Z.J."/>
        </authorList>
    </citation>
    <scope>NUCLEOTIDE SEQUENCE</scope>
    <source>
        <strain evidence="3">SCP</strain>
    </source>
</reference>